<dbReference type="NCBIfam" id="NF038083">
    <property type="entry name" value="CU044_5270_fam"/>
    <property type="match status" value="1"/>
</dbReference>
<dbReference type="InterPro" id="IPR047789">
    <property type="entry name" value="CU044_5270-like"/>
</dbReference>
<dbReference type="RefSeq" id="WP_134639903.1">
    <property type="nucleotide sequence ID" value="NZ_SOHM01000009.1"/>
</dbReference>
<protein>
    <recommendedName>
        <fullName evidence="4">CU044_5270 family protein</fullName>
    </recommendedName>
</protein>
<sequence length="344" mass="36736">MNKSTDLHSDLLPNDEAFTRMKQDLFERIDADELAPSINLVTPVTRNAAKKTTRRRWAGAMAVAAAAITVALLGANLFSPNVAPATAAEVLRSAAAATIVTADPVVGPGQYLMTQRTEGALGRGNNSGYIDNRRSAMYIPYDRSGTWIEEIQWLPAGEIFGDAAEAQAEIDDFWSTPGRGDAKFYEGPAGIFAGSDRSYPEMASMPTDPTELLDFVYNNLTGGNPRDEQAFVDICDHLSTGVVPAELRAAMYEALARIPGVYVAEGEVTVDGRTGVAIGRKTNSDSESHQLIIDPATGLIIGTRSVQLIDRQFVPAGTSGNVTLETTVVDQAPTGPFTVRSPQG</sequence>
<evidence type="ECO:0008006" key="4">
    <source>
        <dbReference type="Google" id="ProtNLM"/>
    </source>
</evidence>
<keyword evidence="1" id="KW-0472">Membrane</keyword>
<evidence type="ECO:0000313" key="3">
    <source>
        <dbReference type="Proteomes" id="UP000298468"/>
    </source>
</evidence>
<evidence type="ECO:0000313" key="2">
    <source>
        <dbReference type="EMBL" id="TFD93029.1"/>
    </source>
</evidence>
<dbReference type="OrthoDB" id="3387554at2"/>
<comment type="caution">
    <text evidence="2">The sequence shown here is derived from an EMBL/GenBank/DDBJ whole genome shotgun (WGS) entry which is preliminary data.</text>
</comment>
<organism evidence="2 3">
    <name type="scientific">Cryobacterium lactosi</name>
    <dbReference type="NCBI Taxonomy" id="1259202"/>
    <lineage>
        <taxon>Bacteria</taxon>
        <taxon>Bacillati</taxon>
        <taxon>Actinomycetota</taxon>
        <taxon>Actinomycetes</taxon>
        <taxon>Micrococcales</taxon>
        <taxon>Microbacteriaceae</taxon>
        <taxon>Cryobacterium</taxon>
    </lineage>
</organism>
<evidence type="ECO:0000256" key="1">
    <source>
        <dbReference type="SAM" id="Phobius"/>
    </source>
</evidence>
<keyword evidence="1" id="KW-1133">Transmembrane helix</keyword>
<feature type="transmembrane region" description="Helical" evidence="1">
    <location>
        <begin position="57"/>
        <end position="78"/>
    </location>
</feature>
<dbReference type="AlphaFoldDB" id="A0A4R9BY77"/>
<name>A0A4R9BY77_9MICO</name>
<gene>
    <name evidence="2" type="ORF">E3T61_05495</name>
</gene>
<accession>A0A4R9BY77</accession>
<keyword evidence="1" id="KW-0812">Transmembrane</keyword>
<dbReference type="EMBL" id="SOHM01000009">
    <property type="protein sequence ID" value="TFD93029.1"/>
    <property type="molecule type" value="Genomic_DNA"/>
</dbReference>
<proteinExistence type="predicted"/>
<dbReference type="Proteomes" id="UP000298468">
    <property type="component" value="Unassembled WGS sequence"/>
</dbReference>
<keyword evidence="3" id="KW-1185">Reference proteome</keyword>
<reference evidence="2 3" key="1">
    <citation type="submission" date="2019-03" db="EMBL/GenBank/DDBJ databases">
        <title>Genomics of glacier-inhabiting Cryobacterium strains.</title>
        <authorList>
            <person name="Liu Q."/>
            <person name="Xin Y.-H."/>
        </authorList>
    </citation>
    <scope>NUCLEOTIDE SEQUENCE [LARGE SCALE GENOMIC DNA]</scope>
    <source>
        <strain evidence="2 3">Sr59</strain>
    </source>
</reference>